<dbReference type="Pfam" id="PF00144">
    <property type="entry name" value="Beta-lactamase"/>
    <property type="match status" value="1"/>
</dbReference>
<comment type="caution">
    <text evidence="3">The sequence shown here is derived from an EMBL/GenBank/DDBJ whole genome shotgun (WGS) entry which is preliminary data.</text>
</comment>
<dbReference type="InterPro" id="IPR050491">
    <property type="entry name" value="AmpC-like"/>
</dbReference>
<evidence type="ECO:0000259" key="2">
    <source>
        <dbReference type="Pfam" id="PF00144"/>
    </source>
</evidence>
<proteinExistence type="predicted"/>
<dbReference type="OrthoDB" id="5946976at2759"/>
<organism evidence="3 4">
    <name type="scientific">Caenorhabditis bovis</name>
    <dbReference type="NCBI Taxonomy" id="2654633"/>
    <lineage>
        <taxon>Eukaryota</taxon>
        <taxon>Metazoa</taxon>
        <taxon>Ecdysozoa</taxon>
        <taxon>Nematoda</taxon>
        <taxon>Chromadorea</taxon>
        <taxon>Rhabditida</taxon>
        <taxon>Rhabditina</taxon>
        <taxon>Rhabditomorpha</taxon>
        <taxon>Rhabditoidea</taxon>
        <taxon>Rhabditidae</taxon>
        <taxon>Peloderinae</taxon>
        <taxon>Caenorhabditis</taxon>
    </lineage>
</organism>
<dbReference type="AlphaFoldDB" id="A0A8S1E834"/>
<feature type="signal peptide" evidence="1">
    <location>
        <begin position="1"/>
        <end position="26"/>
    </location>
</feature>
<feature type="chain" id="PRO_5035782838" description="Beta-lactamase-related domain-containing protein" evidence="1">
    <location>
        <begin position="27"/>
        <end position="612"/>
    </location>
</feature>
<dbReference type="InterPro" id="IPR001466">
    <property type="entry name" value="Beta-lactam-related"/>
</dbReference>
<keyword evidence="4" id="KW-1185">Reference proteome</keyword>
<name>A0A8S1E834_9PELO</name>
<keyword evidence="1" id="KW-0732">Signal</keyword>
<dbReference type="PANTHER" id="PTHR46825">
    <property type="entry name" value="D-ALANYL-D-ALANINE-CARBOXYPEPTIDASE/ENDOPEPTIDASE AMPH"/>
    <property type="match status" value="1"/>
</dbReference>
<protein>
    <recommendedName>
        <fullName evidence="2">Beta-lactamase-related domain-containing protein</fullName>
    </recommendedName>
</protein>
<dbReference type="InterPro" id="IPR012338">
    <property type="entry name" value="Beta-lactam/transpept-like"/>
</dbReference>
<evidence type="ECO:0000256" key="1">
    <source>
        <dbReference type="SAM" id="SignalP"/>
    </source>
</evidence>
<accession>A0A8S1E834</accession>
<evidence type="ECO:0000313" key="3">
    <source>
        <dbReference type="EMBL" id="CAB3397681.1"/>
    </source>
</evidence>
<dbReference type="Gene3D" id="3.40.710.10">
    <property type="entry name" value="DD-peptidase/beta-lactamase superfamily"/>
    <property type="match status" value="1"/>
</dbReference>
<dbReference type="Proteomes" id="UP000494206">
    <property type="component" value="Unassembled WGS sequence"/>
</dbReference>
<gene>
    <name evidence="3" type="ORF">CBOVIS_LOCUS1057</name>
</gene>
<dbReference type="PANTHER" id="PTHR46825:SF9">
    <property type="entry name" value="BETA-LACTAMASE-RELATED DOMAIN-CONTAINING PROTEIN"/>
    <property type="match status" value="1"/>
</dbReference>
<feature type="domain" description="Beta-lactamase-related" evidence="2">
    <location>
        <begin position="291"/>
        <end position="598"/>
    </location>
</feature>
<dbReference type="SUPFAM" id="SSF56601">
    <property type="entry name" value="beta-lactamase/transpeptidase-like"/>
    <property type="match status" value="1"/>
</dbReference>
<reference evidence="3 4" key="1">
    <citation type="submission" date="2020-04" db="EMBL/GenBank/DDBJ databases">
        <authorList>
            <person name="Laetsch R D."/>
            <person name="Stevens L."/>
            <person name="Kumar S."/>
            <person name="Blaxter L. M."/>
        </authorList>
    </citation>
    <scope>NUCLEOTIDE SEQUENCE [LARGE SCALE GENOMIC DNA]</scope>
</reference>
<evidence type="ECO:0000313" key="4">
    <source>
        <dbReference type="Proteomes" id="UP000494206"/>
    </source>
</evidence>
<dbReference type="EMBL" id="CADEPM010000001">
    <property type="protein sequence ID" value="CAB3397681.1"/>
    <property type="molecule type" value="Genomic_DNA"/>
</dbReference>
<sequence>MHRRSLFILFIVVAIQLCQLIPYVDSIQNVSLLTLGDLWETRSFDKGHLFPTKISTIYPEFAAIPLNGAASRIHLTKSSVENEIENRNKNGALVHSVCSYRHLNVTFYTINTMSGTGQNEVLIDANMTEIERKMAEMTARRIKVNFICVGANNDTYSAVWHFNSNFVWHFIVESGSIMEIIEKDRLQMTRGYYADCFQTYRSDNGSRAIIIWRKGFGKKYQIQYGTALDEMLIDMEQSRLEPVQLSSLPRQGRRRSIPRWLLWHGDEFSWSNYQTIPRNVTAKFNLEKLNKVLEDWMRLHNIPSVSLHVIRNNEEEYSAAFGFSDILINIRATTLHRYRIASVSKVITAMGISEIFSSSNTDILTPIFGANGILEDLCNPCHPLFYRINVLHLLEHSSGSWPHTKKFEFDQQYQNQTDLLRHVLRDQPPLFPPGQRHLYSNIGYILLGRVIEKLSKMSYEEYIQTTILKPLGINATIGKEGDANKEVTYYSHDNANAYTSWNTTILDSAAGWSMTAKEVARIFNYLENNKLRKYRWIITPSLVRWNYGRGIQLGTDGSLYHIGSLAGTEAIGYSWNKVQIGILTNIRGKEQNEQTRWMEKLCRRIADGEFLK</sequence>